<dbReference type="Proteomes" id="UP001303324">
    <property type="component" value="Chromosome"/>
</dbReference>
<accession>A0ABY9VHD6</accession>
<proteinExistence type="predicted"/>
<gene>
    <name evidence="1" type="ORF">RH061_02325</name>
</gene>
<name>A0ABY9VHD6_9BACI</name>
<dbReference type="RefSeq" id="WP_311073633.1">
    <property type="nucleotide sequence ID" value="NZ_CP134494.1"/>
</dbReference>
<sequence>MEIPSELDGASVIHITKNSLENTFGYIGFVDDKRNLIDTIDITAVAICRYDGSVECYLFSCGINWEVIGDKVYDTIEDAKKSAMNSHNVKEEDWIF</sequence>
<keyword evidence="2" id="KW-1185">Reference proteome</keyword>
<protein>
    <submittedName>
        <fullName evidence="1">Uncharacterized protein</fullName>
    </submittedName>
</protein>
<evidence type="ECO:0000313" key="1">
    <source>
        <dbReference type="EMBL" id="WNF23366.1"/>
    </source>
</evidence>
<reference evidence="1 2" key="1">
    <citation type="submission" date="2023-09" db="EMBL/GenBank/DDBJ databases">
        <title>Microbial mechanism of fulvic acid promoting antimony reduction mineralization in rice fields.</title>
        <authorList>
            <person name="Chen G."/>
            <person name="Lan J."/>
        </authorList>
    </citation>
    <scope>NUCLEOTIDE SEQUENCE [LARGE SCALE GENOMIC DNA]</scope>
    <source>
        <strain evidence="1 2">PS1</strain>
    </source>
</reference>
<organism evidence="1 2">
    <name type="scientific">Mesobacillus jeotgali</name>
    <dbReference type="NCBI Taxonomy" id="129985"/>
    <lineage>
        <taxon>Bacteria</taxon>
        <taxon>Bacillati</taxon>
        <taxon>Bacillota</taxon>
        <taxon>Bacilli</taxon>
        <taxon>Bacillales</taxon>
        <taxon>Bacillaceae</taxon>
        <taxon>Mesobacillus</taxon>
    </lineage>
</organism>
<dbReference type="EMBL" id="CP134494">
    <property type="protein sequence ID" value="WNF23366.1"/>
    <property type="molecule type" value="Genomic_DNA"/>
</dbReference>
<evidence type="ECO:0000313" key="2">
    <source>
        <dbReference type="Proteomes" id="UP001303324"/>
    </source>
</evidence>